<evidence type="ECO:0000313" key="2">
    <source>
        <dbReference type="Proteomes" id="UP001243846"/>
    </source>
</evidence>
<sequence>MSHDTPVAIAIPVLDRPAQIGPAIEAALAQSHPDCLVIAIDDGSKGGAAGATWAAMRRFAPIPAWR</sequence>
<dbReference type="RefSeq" id="WP_377786806.1">
    <property type="nucleotide sequence ID" value="NZ_JBHUOC010000001.1"/>
</dbReference>
<organism evidence="1 2">
    <name type="scientific">Paracoccus cavernae</name>
    <dbReference type="NCBI Taxonomy" id="1571207"/>
    <lineage>
        <taxon>Bacteria</taxon>
        <taxon>Pseudomonadati</taxon>
        <taxon>Pseudomonadota</taxon>
        <taxon>Alphaproteobacteria</taxon>
        <taxon>Rhodobacterales</taxon>
        <taxon>Paracoccaceae</taxon>
        <taxon>Paracoccus</taxon>
    </lineage>
</organism>
<dbReference type="InterPro" id="IPR029044">
    <property type="entry name" value="Nucleotide-diphossugar_trans"/>
</dbReference>
<dbReference type="Proteomes" id="UP001243846">
    <property type="component" value="Unassembled WGS sequence"/>
</dbReference>
<proteinExistence type="predicted"/>
<comment type="caution">
    <text evidence="1">The sequence shown here is derived from an EMBL/GenBank/DDBJ whole genome shotgun (WGS) entry which is preliminary data.</text>
</comment>
<dbReference type="CDD" id="cd00761">
    <property type="entry name" value="Glyco_tranf_GTA_type"/>
    <property type="match status" value="1"/>
</dbReference>
<accession>A0ABT8D736</accession>
<name>A0ABT8D736_9RHOB</name>
<gene>
    <name evidence="1" type="ORF">QWZ10_14085</name>
</gene>
<evidence type="ECO:0000313" key="1">
    <source>
        <dbReference type="EMBL" id="MDN3712593.1"/>
    </source>
</evidence>
<dbReference type="SUPFAM" id="SSF53448">
    <property type="entry name" value="Nucleotide-diphospho-sugar transferases"/>
    <property type="match status" value="1"/>
</dbReference>
<dbReference type="Gene3D" id="3.90.550.10">
    <property type="entry name" value="Spore Coat Polysaccharide Biosynthesis Protein SpsA, Chain A"/>
    <property type="match status" value="1"/>
</dbReference>
<keyword evidence="2" id="KW-1185">Reference proteome</keyword>
<dbReference type="EMBL" id="JAUFRC010000001">
    <property type="protein sequence ID" value="MDN3712593.1"/>
    <property type="molecule type" value="Genomic_DNA"/>
</dbReference>
<reference evidence="2" key="1">
    <citation type="journal article" date="2019" name="Int. J. Syst. Evol. Microbiol.">
        <title>The Global Catalogue of Microorganisms (GCM) 10K type strain sequencing project: providing services to taxonomists for standard genome sequencing and annotation.</title>
        <authorList>
            <consortium name="The Broad Institute Genomics Platform"/>
            <consortium name="The Broad Institute Genome Sequencing Center for Infectious Disease"/>
            <person name="Wu L."/>
            <person name="Ma J."/>
        </authorList>
    </citation>
    <scope>NUCLEOTIDE SEQUENCE [LARGE SCALE GENOMIC DNA]</scope>
    <source>
        <strain evidence="2">CECT 8482</strain>
    </source>
</reference>
<protein>
    <submittedName>
        <fullName evidence="1">Glycosyltransferase</fullName>
    </submittedName>
</protein>